<dbReference type="GO" id="GO:0009249">
    <property type="term" value="P:protein lipoylation"/>
    <property type="evidence" value="ECO:0007669"/>
    <property type="project" value="UniProtKB-ARBA"/>
</dbReference>
<evidence type="ECO:0000256" key="1">
    <source>
        <dbReference type="ARBA" id="ARBA00022598"/>
    </source>
</evidence>
<dbReference type="Gene3D" id="1.10.10.10">
    <property type="entry name" value="Winged helix-like DNA-binding domain superfamily/Winged helix DNA-binding domain"/>
    <property type="match status" value="1"/>
</dbReference>
<dbReference type="InterPro" id="IPR030855">
    <property type="entry name" value="Bifunct_BirA"/>
</dbReference>
<dbReference type="InterPro" id="IPR004143">
    <property type="entry name" value="BPL_LPL_catalytic"/>
</dbReference>
<feature type="binding site" evidence="3">
    <location>
        <position position="116"/>
    </location>
    <ligand>
        <name>biotin</name>
        <dbReference type="ChEBI" id="CHEBI:57586"/>
    </ligand>
</feature>
<feature type="binding site" evidence="3">
    <location>
        <position position="188"/>
    </location>
    <ligand>
        <name>biotin</name>
        <dbReference type="ChEBI" id="CHEBI:57586"/>
    </ligand>
</feature>
<keyword evidence="3" id="KW-0238">DNA-binding</keyword>
<dbReference type="InterPro" id="IPR036388">
    <property type="entry name" value="WH-like_DNA-bd_sf"/>
</dbReference>
<protein>
    <recommendedName>
        <fullName evidence="3">Bifunctional ligase/repressor BirA</fullName>
    </recommendedName>
    <alternativeName>
        <fullName evidence="3">Biotin--[acetyl-CoA-carboxylase] ligase</fullName>
        <ecNumber evidence="3">6.3.4.15</ecNumber>
    </alternativeName>
    <alternativeName>
        <fullName evidence="3">Biotin--protein ligase</fullName>
    </alternativeName>
    <alternativeName>
        <fullName evidence="3">Biotin-[acetyl-CoA carboxylase] synthetase</fullName>
    </alternativeName>
</protein>
<dbReference type="GO" id="GO:0004077">
    <property type="term" value="F:biotin--[biotin carboxyl-carrier protein] ligase activity"/>
    <property type="evidence" value="ECO:0007669"/>
    <property type="project" value="UniProtKB-UniRule"/>
</dbReference>
<evidence type="ECO:0000256" key="2">
    <source>
        <dbReference type="ARBA" id="ARBA00023267"/>
    </source>
</evidence>
<comment type="function">
    <text evidence="3">Acts both as a biotin--[acetyl-CoA-carboxylase] ligase and a repressor.</text>
</comment>
<dbReference type="PANTHER" id="PTHR12835">
    <property type="entry name" value="BIOTIN PROTEIN LIGASE"/>
    <property type="match status" value="1"/>
</dbReference>
<dbReference type="Gene3D" id="2.30.30.100">
    <property type="match status" value="1"/>
</dbReference>
<keyword evidence="3" id="KW-0805">Transcription regulation</keyword>
<evidence type="ECO:0000313" key="5">
    <source>
        <dbReference type="EMBL" id="RNB81664.1"/>
    </source>
</evidence>
<dbReference type="CDD" id="cd16442">
    <property type="entry name" value="BPL"/>
    <property type="match status" value="1"/>
</dbReference>
<dbReference type="AlphaFoldDB" id="A0A3M8D0R3"/>
<keyword evidence="3" id="KW-0547">Nucleotide-binding</keyword>
<dbReference type="EC" id="6.3.4.15" evidence="3"/>
<dbReference type="PANTHER" id="PTHR12835:SF5">
    <property type="entry name" value="BIOTIN--PROTEIN LIGASE"/>
    <property type="match status" value="1"/>
</dbReference>
<dbReference type="Pfam" id="PF08279">
    <property type="entry name" value="HTH_11"/>
    <property type="match status" value="1"/>
</dbReference>
<dbReference type="OrthoDB" id="9807064at2"/>
<name>A0A3M8D0R3_9BACL</name>
<dbReference type="InterPro" id="IPR036390">
    <property type="entry name" value="WH_DNA-bd_sf"/>
</dbReference>
<dbReference type="Gene3D" id="3.30.930.10">
    <property type="entry name" value="Bira Bifunctional Protein, Domain 2"/>
    <property type="match status" value="1"/>
</dbReference>
<dbReference type="GO" id="GO:0006355">
    <property type="term" value="P:regulation of DNA-templated transcription"/>
    <property type="evidence" value="ECO:0007669"/>
    <property type="project" value="UniProtKB-UniRule"/>
</dbReference>
<dbReference type="Pfam" id="PF02237">
    <property type="entry name" value="BPL_C"/>
    <property type="match status" value="1"/>
</dbReference>
<dbReference type="GO" id="GO:0003677">
    <property type="term" value="F:DNA binding"/>
    <property type="evidence" value="ECO:0007669"/>
    <property type="project" value="UniProtKB-UniRule"/>
</dbReference>
<dbReference type="InterPro" id="IPR004408">
    <property type="entry name" value="Biotin_CoA_COase_ligase"/>
</dbReference>
<accession>A0A3M8D0R3</accession>
<dbReference type="GO" id="GO:0005524">
    <property type="term" value="F:ATP binding"/>
    <property type="evidence" value="ECO:0007669"/>
    <property type="project" value="UniProtKB-UniRule"/>
</dbReference>
<evidence type="ECO:0000313" key="6">
    <source>
        <dbReference type="Proteomes" id="UP000271031"/>
    </source>
</evidence>
<dbReference type="HAMAP" id="MF_00978">
    <property type="entry name" value="Bifunct_BirA"/>
    <property type="match status" value="1"/>
</dbReference>
<dbReference type="NCBIfam" id="TIGR00121">
    <property type="entry name" value="birA_ligase"/>
    <property type="match status" value="1"/>
</dbReference>
<dbReference type="InterPro" id="IPR003142">
    <property type="entry name" value="BPL_C"/>
</dbReference>
<keyword evidence="3" id="KW-0678">Repressor</keyword>
<keyword evidence="3" id="KW-0804">Transcription</keyword>
<dbReference type="InterPro" id="IPR013196">
    <property type="entry name" value="HTH_11"/>
</dbReference>
<dbReference type="SUPFAM" id="SSF55681">
    <property type="entry name" value="Class II aaRS and biotin synthetases"/>
    <property type="match status" value="1"/>
</dbReference>
<feature type="domain" description="BPL/LPL catalytic" evidence="4">
    <location>
        <begin position="69"/>
        <end position="261"/>
    </location>
</feature>
<gene>
    <name evidence="3" type="primary">birA</name>
    <name evidence="5" type="ORF">EDM56_25455</name>
</gene>
<dbReference type="Pfam" id="PF03099">
    <property type="entry name" value="BPL_LplA_LipB"/>
    <property type="match status" value="1"/>
</dbReference>
<sequence>MNIKQAILNAFREHPDQFISGEELSRNCGCSRTAVWKHIEELREEGYQFEAVRKSGYRLLNVPDSISAEQILSGLTTKKIGRHIYAYDTVETTQRLAHEAAAQGAEEGTIIIADQQNGGKGRMGRPWHSPKGAGIFMSLIIRPDMPLANAPQLTLLTAVAMSKAIEMVVPSVKVQIKWPNDLFVHGKKICGILTELNAEENRVNYLVIGTGVNVNHLLSDFPESLHSIATSLRIESGSSIQRAELVQAYCRSFERELAFYLENGFARIREEWEANSYTLGRVVKVYNQQNEIEGRAVGLGLDGALLVEDAEGYQHQVYSADLDYRA</sequence>
<organism evidence="5 6">
    <name type="scientific">Brevibacillus fluminis</name>
    <dbReference type="NCBI Taxonomy" id="511487"/>
    <lineage>
        <taxon>Bacteria</taxon>
        <taxon>Bacillati</taxon>
        <taxon>Bacillota</taxon>
        <taxon>Bacilli</taxon>
        <taxon>Bacillales</taxon>
        <taxon>Paenibacillaceae</taxon>
        <taxon>Brevibacillus</taxon>
    </lineage>
</organism>
<feature type="DNA-binding region" description="H-T-H motif" evidence="3">
    <location>
        <begin position="21"/>
        <end position="40"/>
    </location>
</feature>
<dbReference type="GO" id="GO:0016740">
    <property type="term" value="F:transferase activity"/>
    <property type="evidence" value="ECO:0007669"/>
    <property type="project" value="UniProtKB-ARBA"/>
</dbReference>
<dbReference type="EMBL" id="RHHQ01000022">
    <property type="protein sequence ID" value="RNB81664.1"/>
    <property type="molecule type" value="Genomic_DNA"/>
</dbReference>
<dbReference type="RefSeq" id="WP_122920748.1">
    <property type="nucleotide sequence ID" value="NZ_RHHQ01000022.1"/>
</dbReference>
<dbReference type="GO" id="GO:0005737">
    <property type="term" value="C:cytoplasm"/>
    <property type="evidence" value="ECO:0007669"/>
    <property type="project" value="TreeGrafter"/>
</dbReference>
<dbReference type="Proteomes" id="UP000271031">
    <property type="component" value="Unassembled WGS sequence"/>
</dbReference>
<comment type="caution">
    <text evidence="3">Lacks conserved residue(s) required for the propagation of feature annotation.</text>
</comment>
<dbReference type="InterPro" id="IPR045864">
    <property type="entry name" value="aa-tRNA-synth_II/BPL/LPL"/>
</dbReference>
<keyword evidence="1 3" id="KW-0436">Ligase</keyword>
<dbReference type="SUPFAM" id="SSF46785">
    <property type="entry name" value="Winged helix' DNA-binding domain"/>
    <property type="match status" value="1"/>
</dbReference>
<keyword evidence="2 3" id="KW-0092">Biotin</keyword>
<evidence type="ECO:0000259" key="4">
    <source>
        <dbReference type="PROSITE" id="PS51733"/>
    </source>
</evidence>
<keyword evidence="3" id="KW-0067">ATP-binding</keyword>
<reference evidence="5 6" key="1">
    <citation type="submission" date="2018-10" db="EMBL/GenBank/DDBJ databases">
        <title>Phylogenomics of Brevibacillus.</title>
        <authorList>
            <person name="Dunlap C."/>
        </authorList>
    </citation>
    <scope>NUCLEOTIDE SEQUENCE [LARGE SCALE GENOMIC DNA]</scope>
    <source>
        <strain evidence="5 6">JCM 15716</strain>
    </source>
</reference>
<proteinExistence type="inferred from homology"/>
<comment type="catalytic activity">
    <reaction evidence="3">
        <text>biotin + L-lysyl-[protein] + ATP = N(6)-biotinyl-L-lysyl-[protein] + AMP + diphosphate + H(+)</text>
        <dbReference type="Rhea" id="RHEA:11756"/>
        <dbReference type="Rhea" id="RHEA-COMP:9752"/>
        <dbReference type="Rhea" id="RHEA-COMP:10505"/>
        <dbReference type="ChEBI" id="CHEBI:15378"/>
        <dbReference type="ChEBI" id="CHEBI:29969"/>
        <dbReference type="ChEBI" id="CHEBI:30616"/>
        <dbReference type="ChEBI" id="CHEBI:33019"/>
        <dbReference type="ChEBI" id="CHEBI:57586"/>
        <dbReference type="ChEBI" id="CHEBI:83144"/>
        <dbReference type="ChEBI" id="CHEBI:456215"/>
        <dbReference type="EC" id="6.3.4.15"/>
    </reaction>
</comment>
<evidence type="ECO:0000256" key="3">
    <source>
        <dbReference type="HAMAP-Rule" id="MF_00978"/>
    </source>
</evidence>
<comment type="similarity">
    <text evidence="3">Belongs to the biotin--protein ligase family.</text>
</comment>
<dbReference type="PROSITE" id="PS51733">
    <property type="entry name" value="BPL_LPL_CATALYTIC"/>
    <property type="match status" value="1"/>
</dbReference>
<keyword evidence="6" id="KW-1185">Reference proteome</keyword>
<comment type="caution">
    <text evidence="5">The sequence shown here is derived from an EMBL/GenBank/DDBJ whole genome shotgun (WGS) entry which is preliminary data.</text>
</comment>